<feature type="compositionally biased region" description="Polar residues" evidence="1">
    <location>
        <begin position="66"/>
        <end position="85"/>
    </location>
</feature>
<feature type="non-terminal residue" evidence="3">
    <location>
        <position position="1"/>
    </location>
</feature>
<dbReference type="PANTHER" id="PTHR33223:SF10">
    <property type="entry name" value="AMINOTRANSFERASE-LIKE PLANT MOBILE DOMAIN-CONTAINING PROTEIN"/>
    <property type="match status" value="1"/>
</dbReference>
<proteinExistence type="predicted"/>
<protein>
    <recommendedName>
        <fullName evidence="2">Retrotransposon gag domain-containing protein</fullName>
    </recommendedName>
</protein>
<evidence type="ECO:0000313" key="3">
    <source>
        <dbReference type="EMBL" id="RDX65278.1"/>
    </source>
</evidence>
<dbReference type="InterPro" id="IPR005162">
    <property type="entry name" value="Retrotrans_gag_dom"/>
</dbReference>
<dbReference type="Pfam" id="PF03732">
    <property type="entry name" value="Retrotrans_gag"/>
    <property type="match status" value="1"/>
</dbReference>
<accession>A0A371EGV4</accession>
<evidence type="ECO:0000259" key="2">
    <source>
        <dbReference type="Pfam" id="PF03732"/>
    </source>
</evidence>
<organism evidence="3 4">
    <name type="scientific">Mucuna pruriens</name>
    <name type="common">Velvet bean</name>
    <name type="synonym">Dolichos pruriens</name>
    <dbReference type="NCBI Taxonomy" id="157652"/>
    <lineage>
        <taxon>Eukaryota</taxon>
        <taxon>Viridiplantae</taxon>
        <taxon>Streptophyta</taxon>
        <taxon>Embryophyta</taxon>
        <taxon>Tracheophyta</taxon>
        <taxon>Spermatophyta</taxon>
        <taxon>Magnoliopsida</taxon>
        <taxon>eudicotyledons</taxon>
        <taxon>Gunneridae</taxon>
        <taxon>Pentapetalae</taxon>
        <taxon>rosids</taxon>
        <taxon>fabids</taxon>
        <taxon>Fabales</taxon>
        <taxon>Fabaceae</taxon>
        <taxon>Papilionoideae</taxon>
        <taxon>50 kb inversion clade</taxon>
        <taxon>NPAAA clade</taxon>
        <taxon>indigoferoid/millettioid clade</taxon>
        <taxon>Phaseoleae</taxon>
        <taxon>Mucuna</taxon>
    </lineage>
</organism>
<evidence type="ECO:0000256" key="1">
    <source>
        <dbReference type="SAM" id="MobiDB-lite"/>
    </source>
</evidence>
<dbReference type="EMBL" id="QJKJ01013996">
    <property type="protein sequence ID" value="RDX65278.1"/>
    <property type="molecule type" value="Genomic_DNA"/>
</dbReference>
<name>A0A371EGV4_MUCPR</name>
<feature type="compositionally biased region" description="Basic and acidic residues" evidence="1">
    <location>
        <begin position="27"/>
        <end position="36"/>
    </location>
</feature>
<comment type="caution">
    <text evidence="3">The sequence shown here is derived from an EMBL/GenBank/DDBJ whole genome shotgun (WGS) entry which is preliminary data.</text>
</comment>
<feature type="region of interest" description="Disordered" evidence="1">
    <location>
        <begin position="1"/>
        <end position="44"/>
    </location>
</feature>
<evidence type="ECO:0000313" key="4">
    <source>
        <dbReference type="Proteomes" id="UP000257109"/>
    </source>
</evidence>
<feature type="domain" description="Retrotransposon gag" evidence="2">
    <location>
        <begin position="140"/>
        <end position="220"/>
    </location>
</feature>
<keyword evidence="4" id="KW-1185">Reference proteome</keyword>
<reference evidence="3" key="1">
    <citation type="submission" date="2018-05" db="EMBL/GenBank/DDBJ databases">
        <title>Draft genome of Mucuna pruriens seed.</title>
        <authorList>
            <person name="Nnadi N.E."/>
            <person name="Vos R."/>
            <person name="Hasami M.H."/>
            <person name="Devisetty U.K."/>
            <person name="Aguiy J.C."/>
        </authorList>
    </citation>
    <scope>NUCLEOTIDE SEQUENCE [LARGE SCALE GENOMIC DNA]</scope>
    <source>
        <strain evidence="3">JCA_2017</strain>
    </source>
</reference>
<dbReference type="Proteomes" id="UP000257109">
    <property type="component" value="Unassembled WGS sequence"/>
</dbReference>
<gene>
    <name evidence="3" type="ORF">CR513_56080</name>
</gene>
<dbReference type="AlphaFoldDB" id="A0A371EGV4"/>
<feature type="region of interest" description="Disordered" evidence="1">
    <location>
        <begin position="65"/>
        <end position="88"/>
    </location>
</feature>
<sequence>MLAYTKGLRENTSQRPQFHSHFKNNHVSHEATDKLQQRRRRRHHATLAPRNSFFVGKKGGAYTFELGSSPTTRRGRGTSQGSIKGSSKMRGGITKTVVIPPHFQELVTYPFDRIQDPNIHFQAFQTQVYISDENDTISCKLFPGTLRGVAMQWFAGLPPKSIHTFNNLVTIFVSQFAANRAKRLEDKNLKKYLVRFNSATVQVNDPDQKFFVKAFQKGMRTRQFSDYFALRHQFSMSEIKARVEKHAKAEED</sequence>
<dbReference type="PANTHER" id="PTHR33223">
    <property type="entry name" value="CCHC-TYPE DOMAIN-CONTAINING PROTEIN"/>
    <property type="match status" value="1"/>
</dbReference>
<dbReference type="OrthoDB" id="1752139at2759"/>